<feature type="region of interest" description="Disordered" evidence="1">
    <location>
        <begin position="286"/>
        <end position="305"/>
    </location>
</feature>
<evidence type="ECO:0000313" key="3">
    <source>
        <dbReference type="EMBL" id="TPX44685.1"/>
    </source>
</evidence>
<name>A0A507CZV5_9FUNG</name>
<feature type="chain" id="PRO_5021349446" evidence="2">
    <location>
        <begin position="20"/>
        <end position="629"/>
    </location>
</feature>
<feature type="signal peptide" evidence="2">
    <location>
        <begin position="1"/>
        <end position="19"/>
    </location>
</feature>
<dbReference type="VEuPathDB" id="FungiDB:SeMB42_g07478"/>
<gene>
    <name evidence="3" type="ORF">SeLEV6574_g04338</name>
</gene>
<accession>A0A507CZV5</accession>
<dbReference type="AlphaFoldDB" id="A0A507CZV5"/>
<evidence type="ECO:0000313" key="4">
    <source>
        <dbReference type="Proteomes" id="UP000320475"/>
    </source>
</evidence>
<dbReference type="EMBL" id="QEAM01000171">
    <property type="protein sequence ID" value="TPX44685.1"/>
    <property type="molecule type" value="Genomic_DNA"/>
</dbReference>
<protein>
    <submittedName>
        <fullName evidence="3">Uncharacterized protein</fullName>
    </submittedName>
</protein>
<organism evidence="3 4">
    <name type="scientific">Synchytrium endobioticum</name>
    <dbReference type="NCBI Taxonomy" id="286115"/>
    <lineage>
        <taxon>Eukaryota</taxon>
        <taxon>Fungi</taxon>
        <taxon>Fungi incertae sedis</taxon>
        <taxon>Chytridiomycota</taxon>
        <taxon>Chytridiomycota incertae sedis</taxon>
        <taxon>Chytridiomycetes</taxon>
        <taxon>Synchytriales</taxon>
        <taxon>Synchytriaceae</taxon>
        <taxon>Synchytrium</taxon>
    </lineage>
</organism>
<reference evidence="3 4" key="1">
    <citation type="journal article" date="2019" name="Sci. Rep.">
        <title>Comparative genomics of chytrid fungi reveal insights into the obligate biotrophic and pathogenic lifestyle of Synchytrium endobioticum.</title>
        <authorList>
            <person name="van de Vossenberg B.T.L.H."/>
            <person name="Warris S."/>
            <person name="Nguyen H.D.T."/>
            <person name="van Gent-Pelzer M.P.E."/>
            <person name="Joly D.L."/>
            <person name="van de Geest H.C."/>
            <person name="Bonants P.J.M."/>
            <person name="Smith D.S."/>
            <person name="Levesque C.A."/>
            <person name="van der Lee T.A.J."/>
        </authorList>
    </citation>
    <scope>NUCLEOTIDE SEQUENCE [LARGE SCALE GENOMIC DNA]</scope>
    <source>
        <strain evidence="3 4">LEV6574</strain>
    </source>
</reference>
<proteinExistence type="predicted"/>
<feature type="region of interest" description="Disordered" evidence="1">
    <location>
        <begin position="557"/>
        <end position="589"/>
    </location>
</feature>
<comment type="caution">
    <text evidence="3">The sequence shown here is derived from an EMBL/GenBank/DDBJ whole genome shotgun (WGS) entry which is preliminary data.</text>
</comment>
<keyword evidence="2" id="KW-0732">Signal</keyword>
<dbReference type="VEuPathDB" id="FungiDB:SeMB42_g07473"/>
<evidence type="ECO:0000256" key="1">
    <source>
        <dbReference type="SAM" id="MobiDB-lite"/>
    </source>
</evidence>
<feature type="compositionally biased region" description="Polar residues" evidence="1">
    <location>
        <begin position="346"/>
        <end position="356"/>
    </location>
</feature>
<dbReference type="Proteomes" id="UP000320475">
    <property type="component" value="Unassembled WGS sequence"/>
</dbReference>
<feature type="region of interest" description="Disordered" evidence="1">
    <location>
        <begin position="312"/>
        <end position="359"/>
    </location>
</feature>
<evidence type="ECO:0000256" key="2">
    <source>
        <dbReference type="SAM" id="SignalP"/>
    </source>
</evidence>
<sequence length="629" mass="69462">MKILAIVTISLCWTSIALAGRHRKPRFSTLLAPQYTKNTKGFPQPYNYKKRAETSVDDLWNFLKIGSQLMEEKGNELSGKQKGLGFGDTWGNTARSKEAFHLAKELERLTFTDNSLGLPFDDLRKFADFHAFVPAEARVKTLQIMKEFGQSRLNSRLFVAKYRAEVLRMRIDGSTAKGRRHRGNLDELRADIAKMETAISYREAGYDRLIKTFQGASDTAVIDKGKAPMGHGGQTSADQVGPQNYPFPCPEQKPSGYDQEVPRTMVAQLPQSDEDNPYADDWWDKECALNQGGGSDGRSHPDASTLENQELYGGASGMGHRNHHGAGYTSASQDYAPMDHTPTYDGGQTSADQIEPQNRPVLPFPEQTARGYDQEHFNAIVARPPQFNYDSIHAGHWWGDEWALNQGGGNGGAYLAYEAYSNQPGTSTLSYQEFPGGASGLGHDAKHSSVYEESTLMHDSYLYHGGQTSVDQIEPQNLPVLPFPEQTPGGHNQEDLYTAVTQRPKSINNIYAGDSWGDGWALNQGGVDNGPYLASEAYINQPEASTLGYQEFPGGASGMGHHSHHGAGHTSASQDYTPMHPRDHGSEIGQNSVHDNTAHKEDHYTLAKYGKGPFYISDNLMRFSSRELT</sequence>